<dbReference type="EMBL" id="MUXS01000002">
    <property type="protein sequence ID" value="OOR81413.1"/>
    <property type="molecule type" value="Genomic_DNA"/>
</dbReference>
<evidence type="ECO:0000313" key="8">
    <source>
        <dbReference type="EMBL" id="OOR81413.1"/>
    </source>
</evidence>
<accession>A0A1S9ZDC8</accession>
<dbReference type="GO" id="GO:0005975">
    <property type="term" value="P:carbohydrate metabolic process"/>
    <property type="evidence" value="ECO:0007669"/>
    <property type="project" value="InterPro"/>
</dbReference>
<evidence type="ECO:0000256" key="5">
    <source>
        <dbReference type="ARBA" id="ARBA00023295"/>
    </source>
</evidence>
<dbReference type="Gene3D" id="3.20.20.300">
    <property type="entry name" value="Glycoside hydrolase, family 3, N-terminal domain"/>
    <property type="match status" value="1"/>
</dbReference>
<dbReference type="SUPFAM" id="SSF51445">
    <property type="entry name" value="(Trans)glycosidases"/>
    <property type="match status" value="1"/>
</dbReference>
<protein>
    <recommendedName>
        <fullName evidence="3">beta-N-acetylhexosaminidase</fullName>
        <ecNumber evidence="3">3.2.1.52</ecNumber>
    </recommendedName>
</protein>
<comment type="caution">
    <text evidence="8">The sequence shown here is derived from an EMBL/GenBank/DDBJ whole genome shotgun (WGS) entry which is preliminary data.</text>
</comment>
<evidence type="ECO:0000256" key="4">
    <source>
        <dbReference type="ARBA" id="ARBA00022801"/>
    </source>
</evidence>
<dbReference type="InterPro" id="IPR017853">
    <property type="entry name" value="GH"/>
</dbReference>
<dbReference type="InterPro" id="IPR001764">
    <property type="entry name" value="Glyco_hydro_3_N"/>
</dbReference>
<dbReference type="InterPro" id="IPR036962">
    <property type="entry name" value="Glyco_hydro_3_N_sf"/>
</dbReference>
<keyword evidence="4" id="KW-0378">Hydrolase</keyword>
<feature type="domain" description="Glycoside hydrolase family 3 N-terminal" evidence="7">
    <location>
        <begin position="81"/>
        <end position="390"/>
    </location>
</feature>
<feature type="transmembrane region" description="Helical" evidence="6">
    <location>
        <begin position="21"/>
        <end position="39"/>
    </location>
</feature>
<organism evidence="8 9">
    <name type="scientific">Streptococcus mitis</name>
    <dbReference type="NCBI Taxonomy" id="28037"/>
    <lineage>
        <taxon>Bacteria</taxon>
        <taxon>Bacillati</taxon>
        <taxon>Bacillota</taxon>
        <taxon>Bacilli</taxon>
        <taxon>Lactobacillales</taxon>
        <taxon>Streptococcaceae</taxon>
        <taxon>Streptococcus</taxon>
        <taxon>Streptococcus mitis group</taxon>
    </lineage>
</organism>
<dbReference type="GO" id="GO:0004563">
    <property type="term" value="F:beta-N-acetylhexosaminidase activity"/>
    <property type="evidence" value="ECO:0007669"/>
    <property type="project" value="UniProtKB-EC"/>
</dbReference>
<evidence type="ECO:0000256" key="3">
    <source>
        <dbReference type="ARBA" id="ARBA00012663"/>
    </source>
</evidence>
<sequence length="402" mass="45126">MYLRPDKWYNEKVMRNSINPLVFYLFFFLVIVGLIFSDYQQHRQVEVQAEKEVQVEKTETTIETSEGEENKVIEDRLGTMTLEEKVGQLFWARVPSDHQIEDLQSYHLSGYILFGRDFEGRTIDDMKALTKDYQAAAKIPLLIGSDEEGGTVTRISSILETPFQSPMALYQRGGMEAVLSDTKQKAELLKSVGINAGLFPVADLARDQSAFIYDRTIGQDAQITASYVQQVVEELKKSKVGSTLKHFPGYGDNGDSHTAIIQDNRSLDELRQADFLPFQAGIDAGADSVLVSHNILSKIDTVPSSISPKITELLWKELHFKGVIMTDDFDMAGIADFVSQEEAAFQVILAGNDLILGSSYQTQIPYLLKKISSGELTEERIDESVRRILTWKYDLGLLGVSQ</sequence>
<keyword evidence="6" id="KW-1133">Transmembrane helix</keyword>
<dbReference type="InterPro" id="IPR050226">
    <property type="entry name" value="NagZ_Beta-hexosaminidase"/>
</dbReference>
<evidence type="ECO:0000259" key="7">
    <source>
        <dbReference type="Pfam" id="PF00933"/>
    </source>
</evidence>
<name>A0A1S9ZDC8_STRMT</name>
<dbReference type="GO" id="GO:0009254">
    <property type="term" value="P:peptidoglycan turnover"/>
    <property type="evidence" value="ECO:0007669"/>
    <property type="project" value="TreeGrafter"/>
</dbReference>
<dbReference type="AlphaFoldDB" id="A0A1S9ZDC8"/>
<comment type="similarity">
    <text evidence="2">Belongs to the glycosyl hydrolase 3 family.</text>
</comment>
<dbReference type="PANTHER" id="PTHR30480">
    <property type="entry name" value="BETA-HEXOSAMINIDASE-RELATED"/>
    <property type="match status" value="1"/>
</dbReference>
<evidence type="ECO:0000313" key="9">
    <source>
        <dbReference type="Proteomes" id="UP000190872"/>
    </source>
</evidence>
<dbReference type="Proteomes" id="UP000190872">
    <property type="component" value="Unassembled WGS sequence"/>
</dbReference>
<evidence type="ECO:0000256" key="6">
    <source>
        <dbReference type="SAM" id="Phobius"/>
    </source>
</evidence>
<dbReference type="PANTHER" id="PTHR30480:SF13">
    <property type="entry name" value="BETA-HEXOSAMINIDASE"/>
    <property type="match status" value="1"/>
</dbReference>
<keyword evidence="5" id="KW-0326">Glycosidase</keyword>
<evidence type="ECO:0000256" key="2">
    <source>
        <dbReference type="ARBA" id="ARBA00005336"/>
    </source>
</evidence>
<evidence type="ECO:0000256" key="1">
    <source>
        <dbReference type="ARBA" id="ARBA00001231"/>
    </source>
</evidence>
<dbReference type="Pfam" id="PF00933">
    <property type="entry name" value="Glyco_hydro_3"/>
    <property type="match status" value="1"/>
</dbReference>
<proteinExistence type="inferred from homology"/>
<keyword evidence="6" id="KW-0812">Transmembrane</keyword>
<gene>
    <name evidence="8" type="ORF">B0179_01670</name>
</gene>
<reference evidence="8 9" key="1">
    <citation type="submission" date="2017-02" db="EMBL/GenBank/DDBJ databases">
        <title>Draft genome sequence of Streptococcus mitis CCUG 61082.</title>
        <authorList>
            <person name="Salva-Serra F."/>
            <person name="Engstrom-Jakobsson H."/>
            <person name="Thorell K."/>
            <person name="Jaen-Luchoro D."/>
            <person name="Gonzales-Siles L."/>
            <person name="Karlsson R."/>
            <person name="Gomila M."/>
            <person name="Yazdan S."/>
            <person name="Boulund F."/>
            <person name="Johnning A."/>
            <person name="Engstrand L."/>
            <person name="Kristiansson E."/>
            <person name="Moore E."/>
        </authorList>
    </citation>
    <scope>NUCLEOTIDE SEQUENCE [LARGE SCALE GENOMIC DNA]</scope>
    <source>
        <strain evidence="8 9">CCUG 61082</strain>
    </source>
</reference>
<dbReference type="EC" id="3.2.1.52" evidence="3"/>
<comment type="catalytic activity">
    <reaction evidence="1">
        <text>Hydrolysis of terminal non-reducing N-acetyl-D-hexosamine residues in N-acetyl-beta-D-hexosaminides.</text>
        <dbReference type="EC" id="3.2.1.52"/>
    </reaction>
</comment>
<keyword evidence="6" id="KW-0472">Membrane</keyword>